<dbReference type="SMART" id="SM00100">
    <property type="entry name" value="cNMP"/>
    <property type="match status" value="1"/>
</dbReference>
<sequence>MAIPRVSSVDTYSTYYHCRLTEVTSRHLSQSFPRLTTAQAALRHRGRTLPEAAPELGKLSEEQSRELSRKKFMHSFSSVQEDSVNHWQETENSGNMLASKLKGRLVNKLAKARAALGTQLPSIHKNPFAIEETRSDDAFTSERMVNVLKDSRFFKDLDAAVLETLPKHAKFLNVPNGAVLFRQGDPAKGCYIIVSGKVGFYAGGNSNTPRQPPTEMNETIPEAARRVHTYEGFSTFSKVSDYGQCVKKSGTGEVFGELALMDGGAVPRKATARCLDESELLFVSAEGFEEVKKYVKELEMQKREFLVSCLPGMKDVKKVGGHSSGNCFHQERHQQGTLLLRQGVSEERVMYVVLSGSIQLFRHRGRGLGPGAVDVLATLETGQMFGTFGPELKMPFSAKVVTKNCEVLSARARDIEMLPESVVGQIMAQLSRDTAERLRKSCVFKGMGWQRQQRSSSGGAHTERDAAAELLAMNSRDLRRMALRQGPRA</sequence>
<dbReference type="PANTHER" id="PTHR23011">
    <property type="entry name" value="CYCLIC NUCLEOTIDE-BINDING DOMAIN CONTAINING PROTEIN"/>
    <property type="match status" value="1"/>
</dbReference>
<reference evidence="3 4" key="2">
    <citation type="submission" date="2024-05" db="EMBL/GenBank/DDBJ databases">
        <authorList>
            <person name="Chen Y."/>
            <person name="Shah S."/>
            <person name="Dougan E. K."/>
            <person name="Thang M."/>
            <person name="Chan C."/>
        </authorList>
    </citation>
    <scope>NUCLEOTIDE SEQUENCE [LARGE SCALE GENOMIC DNA]</scope>
</reference>
<evidence type="ECO:0000259" key="1">
    <source>
        <dbReference type="PROSITE" id="PS50042"/>
    </source>
</evidence>
<organism evidence="2">
    <name type="scientific">Cladocopium goreaui</name>
    <dbReference type="NCBI Taxonomy" id="2562237"/>
    <lineage>
        <taxon>Eukaryota</taxon>
        <taxon>Sar</taxon>
        <taxon>Alveolata</taxon>
        <taxon>Dinophyceae</taxon>
        <taxon>Suessiales</taxon>
        <taxon>Symbiodiniaceae</taxon>
        <taxon>Cladocopium</taxon>
    </lineage>
</organism>
<dbReference type="Proteomes" id="UP001152797">
    <property type="component" value="Unassembled WGS sequence"/>
</dbReference>
<dbReference type="CDD" id="cd00038">
    <property type="entry name" value="CAP_ED"/>
    <property type="match status" value="1"/>
</dbReference>
<proteinExistence type="predicted"/>
<dbReference type="SUPFAM" id="SSF51206">
    <property type="entry name" value="cAMP-binding domain-like"/>
    <property type="match status" value="2"/>
</dbReference>
<dbReference type="AlphaFoldDB" id="A0A9P1CL23"/>
<feature type="domain" description="Cyclic nucleotide-binding" evidence="1">
    <location>
        <begin position="350"/>
        <end position="409"/>
    </location>
</feature>
<dbReference type="GO" id="GO:0032259">
    <property type="term" value="P:methylation"/>
    <property type="evidence" value="ECO:0007669"/>
    <property type="project" value="UniProtKB-KW"/>
</dbReference>
<comment type="caution">
    <text evidence="2">The sequence shown here is derived from an EMBL/GenBank/DDBJ whole genome shotgun (WGS) entry which is preliminary data.</text>
</comment>
<dbReference type="EMBL" id="CAMXCT020001930">
    <property type="protein sequence ID" value="CAL1147637.1"/>
    <property type="molecule type" value="Genomic_DNA"/>
</dbReference>
<dbReference type="InterPro" id="IPR018490">
    <property type="entry name" value="cNMP-bd_dom_sf"/>
</dbReference>
<dbReference type="Pfam" id="PF00027">
    <property type="entry name" value="cNMP_binding"/>
    <property type="match status" value="2"/>
</dbReference>
<dbReference type="EMBL" id="CAMXCT030001930">
    <property type="protein sequence ID" value="CAL4781574.1"/>
    <property type="molecule type" value="Genomic_DNA"/>
</dbReference>
<feature type="domain" description="Cyclic nucleotide-binding" evidence="1">
    <location>
        <begin position="153"/>
        <end position="291"/>
    </location>
</feature>
<evidence type="ECO:0000313" key="3">
    <source>
        <dbReference type="EMBL" id="CAL4781574.1"/>
    </source>
</evidence>
<dbReference type="EMBL" id="CAMXCT010001930">
    <property type="protein sequence ID" value="CAI3994262.1"/>
    <property type="molecule type" value="Genomic_DNA"/>
</dbReference>
<keyword evidence="4" id="KW-1185">Reference proteome</keyword>
<dbReference type="PANTHER" id="PTHR23011:SF28">
    <property type="entry name" value="CYCLIC NUCLEOTIDE-BINDING DOMAIN CONTAINING PROTEIN"/>
    <property type="match status" value="1"/>
</dbReference>
<gene>
    <name evidence="2" type="ORF">C1SCF055_LOCUS20919</name>
</gene>
<dbReference type="InterPro" id="IPR000595">
    <property type="entry name" value="cNMP-bd_dom"/>
</dbReference>
<evidence type="ECO:0000313" key="2">
    <source>
        <dbReference type="EMBL" id="CAI3994262.1"/>
    </source>
</evidence>
<reference evidence="2" key="1">
    <citation type="submission" date="2022-10" db="EMBL/GenBank/DDBJ databases">
        <authorList>
            <person name="Chen Y."/>
            <person name="Dougan E. K."/>
            <person name="Chan C."/>
            <person name="Rhodes N."/>
            <person name="Thang M."/>
        </authorList>
    </citation>
    <scope>NUCLEOTIDE SEQUENCE</scope>
</reference>
<protein>
    <submittedName>
        <fullName evidence="3">Methyltransferase Mb3374</fullName>
    </submittedName>
</protein>
<dbReference type="Gene3D" id="2.60.120.10">
    <property type="entry name" value="Jelly Rolls"/>
    <property type="match status" value="2"/>
</dbReference>
<dbReference type="PROSITE" id="PS50042">
    <property type="entry name" value="CNMP_BINDING_3"/>
    <property type="match status" value="2"/>
</dbReference>
<accession>A0A9P1CL23</accession>
<name>A0A9P1CL23_9DINO</name>
<keyword evidence="3" id="KW-0808">Transferase</keyword>
<dbReference type="OrthoDB" id="471638at2759"/>
<keyword evidence="3" id="KW-0489">Methyltransferase</keyword>
<dbReference type="GO" id="GO:0008168">
    <property type="term" value="F:methyltransferase activity"/>
    <property type="evidence" value="ECO:0007669"/>
    <property type="project" value="UniProtKB-KW"/>
</dbReference>
<evidence type="ECO:0000313" key="4">
    <source>
        <dbReference type="Proteomes" id="UP001152797"/>
    </source>
</evidence>
<dbReference type="InterPro" id="IPR014710">
    <property type="entry name" value="RmlC-like_jellyroll"/>
</dbReference>